<proteinExistence type="predicted"/>
<organism evidence="2 3">
    <name type="scientific">Dictyocaulus viviparus</name>
    <name type="common">Bovine lungworm</name>
    <dbReference type="NCBI Taxonomy" id="29172"/>
    <lineage>
        <taxon>Eukaryota</taxon>
        <taxon>Metazoa</taxon>
        <taxon>Ecdysozoa</taxon>
        <taxon>Nematoda</taxon>
        <taxon>Chromadorea</taxon>
        <taxon>Rhabditida</taxon>
        <taxon>Rhabditina</taxon>
        <taxon>Rhabditomorpha</taxon>
        <taxon>Strongyloidea</taxon>
        <taxon>Metastrongylidae</taxon>
        <taxon>Dictyocaulus</taxon>
    </lineage>
</organism>
<dbReference type="EMBL" id="KN716587">
    <property type="protein sequence ID" value="KJH43155.1"/>
    <property type="molecule type" value="Genomic_DNA"/>
</dbReference>
<dbReference type="STRING" id="29172.A0A0D8XER8"/>
<evidence type="ECO:0000313" key="2">
    <source>
        <dbReference type="EMBL" id="KJH43155.1"/>
    </source>
</evidence>
<evidence type="ECO:0000313" key="3">
    <source>
        <dbReference type="Proteomes" id="UP000053766"/>
    </source>
</evidence>
<name>A0A0D8XER8_DICVI</name>
<dbReference type="AlphaFoldDB" id="A0A0D8XER8"/>
<dbReference type="OrthoDB" id="5843969at2759"/>
<dbReference type="Proteomes" id="UP000053766">
    <property type="component" value="Unassembled WGS sequence"/>
</dbReference>
<sequence length="167" mass="19171">MMSMHSLLLLAFIVGFSSTAEDTNVKDNIAAGYFSPPQTDPNYGYGQPSYDQPSYQQYYQPQFSISPYALPTYDALLSTTDHDRHHHGPRVRKFERQSCRYSAVFSWESCNTCCKIASRTNINTNVYEIVGALFVFDPDMDFHRHDDKPDNSKHKELQCVCCAPKRH</sequence>
<reference evidence="2 3" key="1">
    <citation type="submission" date="2013-11" db="EMBL/GenBank/DDBJ databases">
        <title>Draft genome of the bovine lungworm Dictyocaulus viviparus.</title>
        <authorList>
            <person name="Mitreva M."/>
        </authorList>
    </citation>
    <scope>NUCLEOTIDE SEQUENCE [LARGE SCALE GENOMIC DNA]</scope>
    <source>
        <strain evidence="2 3">HannoverDv2000</strain>
    </source>
</reference>
<reference evidence="3" key="2">
    <citation type="journal article" date="2016" name="Sci. Rep.">
        <title>Dictyocaulus viviparus genome, variome and transcriptome elucidate lungworm biology and support future intervention.</title>
        <authorList>
            <person name="McNulty S.N."/>
            <person name="Strube C."/>
            <person name="Rosa B.A."/>
            <person name="Martin J.C."/>
            <person name="Tyagi R."/>
            <person name="Choi Y.J."/>
            <person name="Wang Q."/>
            <person name="Hallsworth Pepin K."/>
            <person name="Zhang X."/>
            <person name="Ozersky P."/>
            <person name="Wilson R.K."/>
            <person name="Sternberg P.W."/>
            <person name="Gasser R.B."/>
            <person name="Mitreva M."/>
        </authorList>
    </citation>
    <scope>NUCLEOTIDE SEQUENCE [LARGE SCALE GENOMIC DNA]</scope>
    <source>
        <strain evidence="3">HannoverDv2000</strain>
    </source>
</reference>
<accession>A0A0D8XER8</accession>
<feature type="chain" id="PRO_5002335600" evidence="1">
    <location>
        <begin position="20"/>
        <end position="167"/>
    </location>
</feature>
<feature type="signal peptide" evidence="1">
    <location>
        <begin position="1"/>
        <end position="19"/>
    </location>
</feature>
<evidence type="ECO:0000256" key="1">
    <source>
        <dbReference type="SAM" id="SignalP"/>
    </source>
</evidence>
<gene>
    <name evidence="2" type="ORF">DICVIV_10844</name>
</gene>
<keyword evidence="3" id="KW-1185">Reference proteome</keyword>
<protein>
    <submittedName>
        <fullName evidence="2">Uncharacterized protein</fullName>
    </submittedName>
</protein>
<keyword evidence="1" id="KW-0732">Signal</keyword>